<reference evidence="2" key="1">
    <citation type="submission" date="2025-08" db="UniProtKB">
        <authorList>
            <consortium name="Ensembl"/>
        </authorList>
    </citation>
    <scope>IDENTIFICATION</scope>
</reference>
<keyword evidence="1" id="KW-0472">Membrane</keyword>
<dbReference type="Proteomes" id="UP000257200">
    <property type="component" value="Unplaced"/>
</dbReference>
<name>A0A3Q1G116_9TELE</name>
<proteinExistence type="predicted"/>
<evidence type="ECO:0000256" key="1">
    <source>
        <dbReference type="SAM" id="Phobius"/>
    </source>
</evidence>
<evidence type="ECO:0000313" key="3">
    <source>
        <dbReference type="Proteomes" id="UP000257200"/>
    </source>
</evidence>
<organism evidence="2 3">
    <name type="scientific">Acanthochromis polyacanthus</name>
    <name type="common">spiny chromis</name>
    <dbReference type="NCBI Taxonomy" id="80966"/>
    <lineage>
        <taxon>Eukaryota</taxon>
        <taxon>Metazoa</taxon>
        <taxon>Chordata</taxon>
        <taxon>Craniata</taxon>
        <taxon>Vertebrata</taxon>
        <taxon>Euteleostomi</taxon>
        <taxon>Actinopterygii</taxon>
        <taxon>Neopterygii</taxon>
        <taxon>Teleostei</taxon>
        <taxon>Neoteleostei</taxon>
        <taxon>Acanthomorphata</taxon>
        <taxon>Ovalentaria</taxon>
        <taxon>Pomacentridae</taxon>
        <taxon>Acanthochromis</taxon>
    </lineage>
</organism>
<keyword evidence="3" id="KW-1185">Reference proteome</keyword>
<dbReference type="STRING" id="80966.ENSAPOP00000024316"/>
<keyword evidence="1" id="KW-0812">Transmembrane</keyword>
<protein>
    <submittedName>
        <fullName evidence="2">Uncharacterized protein</fullName>
    </submittedName>
</protein>
<dbReference type="AlphaFoldDB" id="A0A3Q1G116"/>
<sequence length="106" mass="11999">MSRAADRLRMLINHLDRSPASIVSFYSALISGADTVVCYYFLGRYTFETDLLTPEQRVFYEENGFLLVKNLVSDEDIDSELTVLASLHANDLPNNSTHHYFEGACC</sequence>
<dbReference type="SUPFAM" id="SSF51197">
    <property type="entry name" value="Clavaminate synthase-like"/>
    <property type="match status" value="1"/>
</dbReference>
<reference evidence="2" key="2">
    <citation type="submission" date="2025-09" db="UniProtKB">
        <authorList>
            <consortium name="Ensembl"/>
        </authorList>
    </citation>
    <scope>IDENTIFICATION</scope>
</reference>
<accession>A0A3Q1G116</accession>
<dbReference type="Ensembl" id="ENSAPOT00000009035.1">
    <property type="protein sequence ID" value="ENSAPOP00000024316.1"/>
    <property type="gene ID" value="ENSAPOG00000006670.1"/>
</dbReference>
<evidence type="ECO:0000313" key="2">
    <source>
        <dbReference type="Ensembl" id="ENSAPOP00000024316.1"/>
    </source>
</evidence>
<feature type="transmembrane region" description="Helical" evidence="1">
    <location>
        <begin position="21"/>
        <end position="42"/>
    </location>
</feature>
<keyword evidence="1" id="KW-1133">Transmembrane helix</keyword>
<dbReference type="Gene3D" id="2.60.120.620">
    <property type="entry name" value="q2cbj1_9rhob like domain"/>
    <property type="match status" value="1"/>
</dbReference>
<dbReference type="GeneTree" id="ENSGT00940000181415"/>
<dbReference type="InParanoid" id="A0A3Q1G116"/>